<evidence type="ECO:0000256" key="10">
    <source>
        <dbReference type="SAM" id="MobiDB-lite"/>
    </source>
</evidence>
<feature type="transmembrane region" description="Helical" evidence="11">
    <location>
        <begin position="298"/>
        <end position="320"/>
    </location>
</feature>
<organism evidence="12 13">
    <name type="scientific">Dermatophagoides pteronyssinus</name>
    <name type="common">European house dust mite</name>
    <dbReference type="NCBI Taxonomy" id="6956"/>
    <lineage>
        <taxon>Eukaryota</taxon>
        <taxon>Metazoa</taxon>
        <taxon>Ecdysozoa</taxon>
        <taxon>Arthropoda</taxon>
        <taxon>Chelicerata</taxon>
        <taxon>Arachnida</taxon>
        <taxon>Acari</taxon>
        <taxon>Acariformes</taxon>
        <taxon>Sarcoptiformes</taxon>
        <taxon>Astigmata</taxon>
        <taxon>Psoroptidia</taxon>
        <taxon>Analgoidea</taxon>
        <taxon>Pyroglyphidae</taxon>
        <taxon>Dermatophagoidinae</taxon>
        <taxon>Dermatophagoides</taxon>
    </lineage>
</organism>
<evidence type="ECO:0000313" key="12">
    <source>
        <dbReference type="EMBL" id="KAH9416280.1"/>
    </source>
</evidence>
<evidence type="ECO:0000256" key="6">
    <source>
        <dbReference type="ARBA" id="ARBA00022679"/>
    </source>
</evidence>
<dbReference type="Pfam" id="PF01040">
    <property type="entry name" value="UbiA"/>
    <property type="match status" value="1"/>
</dbReference>
<accession>A0ABQ8J1N6</accession>
<evidence type="ECO:0000256" key="8">
    <source>
        <dbReference type="ARBA" id="ARBA00022989"/>
    </source>
</evidence>
<keyword evidence="5" id="KW-0637">Prenyltransferase</keyword>
<comment type="similarity">
    <text evidence="3">Belongs to the UbiA prenyltransferase family.</text>
</comment>
<keyword evidence="6" id="KW-0808">Transferase</keyword>
<gene>
    <name evidence="12" type="primary">UBIAD1</name>
    <name evidence="12" type="ORF">DERP_000781</name>
</gene>
<evidence type="ECO:0000256" key="7">
    <source>
        <dbReference type="ARBA" id="ARBA00022692"/>
    </source>
</evidence>
<dbReference type="PANTHER" id="PTHR13929:SF0">
    <property type="entry name" value="UBIA PRENYLTRANSFERASE DOMAIN-CONTAINING PROTEIN 1"/>
    <property type="match status" value="1"/>
</dbReference>
<comment type="caution">
    <text evidence="12">The sequence shown here is derived from an EMBL/GenBank/DDBJ whole genome shotgun (WGS) entry which is preliminary data.</text>
</comment>
<proteinExistence type="inferred from homology"/>
<reference evidence="12 13" key="2">
    <citation type="journal article" date="2022" name="Mol. Biol. Evol.">
        <title>Comparative Genomics Reveals Insights into the Divergent Evolution of Astigmatic Mites and Household Pest Adaptations.</title>
        <authorList>
            <person name="Xiong Q."/>
            <person name="Wan A.T."/>
            <person name="Liu X."/>
            <person name="Fung C.S."/>
            <person name="Xiao X."/>
            <person name="Malainual N."/>
            <person name="Hou J."/>
            <person name="Wang L."/>
            <person name="Wang M."/>
            <person name="Yang K.Y."/>
            <person name="Cui Y."/>
            <person name="Leung E.L."/>
            <person name="Nong W."/>
            <person name="Shin S.K."/>
            <person name="Au S.W."/>
            <person name="Jeong K.Y."/>
            <person name="Chew F.T."/>
            <person name="Hui J.H."/>
            <person name="Leung T.F."/>
            <person name="Tungtrongchitr A."/>
            <person name="Zhong N."/>
            <person name="Liu Z."/>
            <person name="Tsui S.K."/>
        </authorList>
    </citation>
    <scope>NUCLEOTIDE SEQUENCE [LARGE SCALE GENOMIC DNA]</scope>
    <source>
        <strain evidence="12">Derp</strain>
    </source>
</reference>
<feature type="transmembrane region" description="Helical" evidence="11">
    <location>
        <begin position="257"/>
        <end position="277"/>
    </location>
</feature>
<dbReference type="InterPro" id="IPR000537">
    <property type="entry name" value="UbiA_prenyltransferase"/>
</dbReference>
<evidence type="ECO:0000256" key="9">
    <source>
        <dbReference type="ARBA" id="ARBA00023136"/>
    </source>
</evidence>
<dbReference type="InterPro" id="IPR044878">
    <property type="entry name" value="UbiA_sf"/>
</dbReference>
<feature type="transmembrane region" description="Helical" evidence="11">
    <location>
        <begin position="370"/>
        <end position="396"/>
    </location>
</feature>
<dbReference type="InterPro" id="IPR026046">
    <property type="entry name" value="UBIAD1"/>
</dbReference>
<evidence type="ECO:0000256" key="3">
    <source>
        <dbReference type="ARBA" id="ARBA00005985"/>
    </source>
</evidence>
<name>A0ABQ8J1N6_DERPT</name>
<dbReference type="NCBIfam" id="TIGR00751">
    <property type="entry name" value="menA"/>
    <property type="match status" value="1"/>
</dbReference>
<dbReference type="Proteomes" id="UP000887458">
    <property type="component" value="Unassembled WGS sequence"/>
</dbReference>
<feature type="transmembrane region" description="Helical" evidence="11">
    <location>
        <begin position="204"/>
        <end position="223"/>
    </location>
</feature>
<evidence type="ECO:0000256" key="4">
    <source>
        <dbReference type="ARBA" id="ARBA00022428"/>
    </source>
</evidence>
<sequence>MARHKIKNPVSQQTPSSSSSSSSSSTATMTNNLDDTIVGIPTVQFLNHKTNHGDVNETSAANNLSSNDVINVSSSQLSKSNDLVVNDENIINEDSNNKFSHNNSHISSISNNLHQETSTLASPTTSCNKSSSPLSLLSTTLFSSTSSSSWRISKQISLIFLSSTTILSRAKQYLSSLRPGTFFTSLIPVLMGTILASKTSGGQFSWIILLATLLTVLSVHAAGNLVNTYCDFVRGIDSKRQSDDRTLVDSILTPEEVVNLGVLFYFIGCIGFLVVAIQSPARMELLAFIYFGGLSSSFLYTGGIGLKYIALGDIIIMITFGPVSVLYSFIAQTGTIRLVTLLYAIPLALNTEAILHSNNTRDIDVDRRAGCVTIAMLIGYRLSHVLFALLLFIPYILFVVGALNYSLWFLLPLITLPKAFELERRFRYKQLKSIPRQMARLNFYFGMFYLFACFMSPAHKLPGLLPRL</sequence>
<feature type="region of interest" description="Disordered" evidence="10">
    <location>
        <begin position="1"/>
        <end position="30"/>
    </location>
</feature>
<evidence type="ECO:0000256" key="2">
    <source>
        <dbReference type="ARBA" id="ARBA00004863"/>
    </source>
</evidence>
<reference evidence="12 13" key="1">
    <citation type="journal article" date="2018" name="J. Allergy Clin. Immunol.">
        <title>High-quality assembly of Dermatophagoides pteronyssinus genome and transcriptome reveals a wide range of novel allergens.</title>
        <authorList>
            <person name="Liu X.Y."/>
            <person name="Yang K.Y."/>
            <person name="Wang M.Q."/>
            <person name="Kwok J.S."/>
            <person name="Zeng X."/>
            <person name="Yang Z."/>
            <person name="Xiao X.J."/>
            <person name="Lau C.P."/>
            <person name="Li Y."/>
            <person name="Huang Z.M."/>
            <person name="Ba J.G."/>
            <person name="Yim A.K."/>
            <person name="Ouyang C.Y."/>
            <person name="Ngai S.M."/>
            <person name="Chan T.F."/>
            <person name="Leung E.L."/>
            <person name="Liu L."/>
            <person name="Liu Z.G."/>
            <person name="Tsui S.K."/>
        </authorList>
    </citation>
    <scope>NUCLEOTIDE SEQUENCE [LARGE SCALE GENOMIC DNA]</scope>
    <source>
        <strain evidence="12">Derp</strain>
    </source>
</reference>
<keyword evidence="9 11" id="KW-0472">Membrane</keyword>
<dbReference type="CDD" id="cd13962">
    <property type="entry name" value="PT_UbiA_UBIAD1"/>
    <property type="match status" value="1"/>
</dbReference>
<feature type="transmembrane region" description="Helical" evidence="11">
    <location>
        <begin position="326"/>
        <end position="349"/>
    </location>
</feature>
<feature type="compositionally biased region" description="Low complexity" evidence="10">
    <location>
        <begin position="16"/>
        <end position="25"/>
    </location>
</feature>
<feature type="transmembrane region" description="Helical" evidence="11">
    <location>
        <begin position="402"/>
        <end position="420"/>
    </location>
</feature>
<comment type="subcellular location">
    <subcellularLocation>
        <location evidence="1">Membrane</location>
        <topology evidence="1">Multi-pass membrane protein</topology>
    </subcellularLocation>
</comment>
<keyword evidence="7 11" id="KW-0812">Transmembrane</keyword>
<dbReference type="PANTHER" id="PTHR13929">
    <property type="entry name" value="1,4-DIHYDROXY-2-NAPHTHOATE OCTAPRENYLTRANSFERASE"/>
    <property type="match status" value="1"/>
</dbReference>
<evidence type="ECO:0000256" key="11">
    <source>
        <dbReference type="SAM" id="Phobius"/>
    </source>
</evidence>
<dbReference type="EMBL" id="NJHN03000095">
    <property type="protein sequence ID" value="KAH9416280.1"/>
    <property type="molecule type" value="Genomic_DNA"/>
</dbReference>
<keyword evidence="13" id="KW-1185">Reference proteome</keyword>
<feature type="transmembrane region" description="Helical" evidence="11">
    <location>
        <begin position="180"/>
        <end position="197"/>
    </location>
</feature>
<comment type="pathway">
    <text evidence="2">Quinol/quinone metabolism; menaquinone biosynthesis.</text>
</comment>
<keyword evidence="4" id="KW-0474">Menaquinone biosynthesis</keyword>
<evidence type="ECO:0000313" key="13">
    <source>
        <dbReference type="Proteomes" id="UP000887458"/>
    </source>
</evidence>
<keyword evidence="8 11" id="KW-1133">Transmembrane helix</keyword>
<dbReference type="Gene3D" id="1.10.357.140">
    <property type="entry name" value="UbiA prenyltransferase"/>
    <property type="match status" value="1"/>
</dbReference>
<dbReference type="Gene3D" id="1.20.120.1780">
    <property type="entry name" value="UbiA prenyltransferase"/>
    <property type="match status" value="1"/>
</dbReference>
<evidence type="ECO:0000256" key="5">
    <source>
        <dbReference type="ARBA" id="ARBA00022602"/>
    </source>
</evidence>
<feature type="transmembrane region" description="Helical" evidence="11">
    <location>
        <begin position="441"/>
        <end position="459"/>
    </location>
</feature>
<protein>
    <submittedName>
        <fullName evidence="12">UbiA prenyltransferase domain-containing protein 1</fullName>
    </submittedName>
</protein>
<evidence type="ECO:0000256" key="1">
    <source>
        <dbReference type="ARBA" id="ARBA00004141"/>
    </source>
</evidence>